<accession>A0A0G0W4D7</accession>
<feature type="domain" description="ASCH" evidence="1">
    <location>
        <begin position="22"/>
        <end position="103"/>
    </location>
</feature>
<proteinExistence type="predicted"/>
<evidence type="ECO:0000313" key="3">
    <source>
        <dbReference type="Proteomes" id="UP000034544"/>
    </source>
</evidence>
<gene>
    <name evidence="2" type="ORF">UU59_C0001G0042</name>
</gene>
<protein>
    <recommendedName>
        <fullName evidence="1">ASCH domain-containing protein</fullName>
    </recommendedName>
</protein>
<dbReference type="Proteomes" id="UP000034544">
    <property type="component" value="Unassembled WGS sequence"/>
</dbReference>
<dbReference type="EMBL" id="LCBF01000001">
    <property type="protein sequence ID" value="KKS07869.1"/>
    <property type="molecule type" value="Genomic_DNA"/>
</dbReference>
<comment type="caution">
    <text evidence="2">The sequence shown here is derived from an EMBL/GenBank/DDBJ whole genome shotgun (WGS) entry which is preliminary data.</text>
</comment>
<organism evidence="2 3">
    <name type="scientific">candidate division WWE3 bacterium GW2011_GWE1_41_27</name>
    <dbReference type="NCBI Taxonomy" id="1619131"/>
    <lineage>
        <taxon>Bacteria</taxon>
        <taxon>Katanobacteria</taxon>
    </lineage>
</organism>
<reference evidence="2 3" key="1">
    <citation type="journal article" date="2015" name="Nature">
        <title>rRNA introns, odd ribosomes, and small enigmatic genomes across a large radiation of phyla.</title>
        <authorList>
            <person name="Brown C.T."/>
            <person name="Hug L.A."/>
            <person name="Thomas B.C."/>
            <person name="Sharon I."/>
            <person name="Castelle C.J."/>
            <person name="Singh A."/>
            <person name="Wilkins M.J."/>
            <person name="Williams K.H."/>
            <person name="Banfield J.F."/>
        </authorList>
    </citation>
    <scope>NUCLEOTIDE SEQUENCE [LARGE SCALE GENOMIC DNA]</scope>
</reference>
<dbReference type="SUPFAM" id="SSF88697">
    <property type="entry name" value="PUA domain-like"/>
    <property type="match status" value="1"/>
</dbReference>
<name>A0A0G0W4D7_UNCKA</name>
<dbReference type="InterPro" id="IPR007374">
    <property type="entry name" value="ASCH_domain"/>
</dbReference>
<dbReference type="InterPro" id="IPR015947">
    <property type="entry name" value="PUA-like_sf"/>
</dbReference>
<evidence type="ECO:0000259" key="1">
    <source>
        <dbReference type="Pfam" id="PF04266"/>
    </source>
</evidence>
<sequence length="116" mass="13390">MEVLIMAPEHKAGIQGINGKVGTKKVTIRNRHRPQFRVDDMIRIVSSDDSWGCATILTSVEFYTYATIPEKDFVDDGFISREDMISGMKKYYPQIEPTSEVTVLRWGRIFMSWAKR</sequence>
<dbReference type="Pfam" id="PF04266">
    <property type="entry name" value="ASCH"/>
    <property type="match status" value="1"/>
</dbReference>
<evidence type="ECO:0000313" key="2">
    <source>
        <dbReference type="EMBL" id="KKS07869.1"/>
    </source>
</evidence>
<dbReference type="Gene3D" id="2.30.130.30">
    <property type="entry name" value="Hypothetical protein"/>
    <property type="match status" value="1"/>
</dbReference>
<dbReference type="AlphaFoldDB" id="A0A0G0W4D7"/>